<dbReference type="PANTHER" id="PTHR45737">
    <property type="entry name" value="VON WILLEBRAND FACTOR A DOMAIN-CONTAINING PROTEIN 5A"/>
    <property type="match status" value="1"/>
</dbReference>
<dbReference type="Proteomes" id="UP000249723">
    <property type="component" value="Unassembled WGS sequence"/>
</dbReference>
<gene>
    <name evidence="5" type="ORF">BZ3500_MVSOF-1268-A1-R1_CHR7-3G09679</name>
</gene>
<protein>
    <submittedName>
        <fullName evidence="5">BZ3500_MvSof-1268-A1-R1_Chr7-3g09679 protein</fullName>
    </submittedName>
</protein>
<accession>A0A2X0L6Q0</accession>
<dbReference type="InterPro" id="IPR036465">
    <property type="entry name" value="vWFA_dom_sf"/>
</dbReference>
<feature type="coiled-coil region" evidence="1">
    <location>
        <begin position="82"/>
        <end position="109"/>
    </location>
</feature>
<organism evidence="5 6">
    <name type="scientific">Microbotryum saponariae</name>
    <dbReference type="NCBI Taxonomy" id="289078"/>
    <lineage>
        <taxon>Eukaryota</taxon>
        <taxon>Fungi</taxon>
        <taxon>Dikarya</taxon>
        <taxon>Basidiomycota</taxon>
        <taxon>Pucciniomycotina</taxon>
        <taxon>Microbotryomycetes</taxon>
        <taxon>Microbotryales</taxon>
        <taxon>Microbotryaceae</taxon>
        <taxon>Microbotryum</taxon>
    </lineage>
</organism>
<dbReference type="PROSITE" id="PS50234">
    <property type="entry name" value="VWFA"/>
    <property type="match status" value="1"/>
</dbReference>
<dbReference type="AlphaFoldDB" id="A0A2X0L6Q0"/>
<dbReference type="SMART" id="SM00327">
    <property type="entry name" value="VWA"/>
    <property type="match status" value="1"/>
</dbReference>
<feature type="domain" description="VIT" evidence="4">
    <location>
        <begin position="9"/>
        <end position="138"/>
    </location>
</feature>
<dbReference type="OrthoDB" id="1729737at2759"/>
<dbReference type="EMBL" id="FMWP01000125">
    <property type="protein sequence ID" value="SDA02401.1"/>
    <property type="molecule type" value="Genomic_DNA"/>
</dbReference>
<proteinExistence type="predicted"/>
<evidence type="ECO:0000313" key="6">
    <source>
        <dbReference type="Proteomes" id="UP000249723"/>
    </source>
</evidence>
<dbReference type="PANTHER" id="PTHR45737:SF6">
    <property type="entry name" value="VON WILLEBRAND FACTOR A DOMAIN-CONTAINING PROTEIN 5A"/>
    <property type="match status" value="1"/>
</dbReference>
<feature type="region of interest" description="Disordered" evidence="2">
    <location>
        <begin position="495"/>
        <end position="526"/>
    </location>
</feature>
<reference evidence="6" key="1">
    <citation type="submission" date="2016-10" db="EMBL/GenBank/DDBJ databases">
        <authorList>
            <person name="Jeantristanb JTB J.-T."/>
            <person name="Ricardo R."/>
        </authorList>
    </citation>
    <scope>NUCLEOTIDE SEQUENCE [LARGE SCALE GENOMIC DNA]</scope>
</reference>
<evidence type="ECO:0000259" key="3">
    <source>
        <dbReference type="PROSITE" id="PS50234"/>
    </source>
</evidence>
<keyword evidence="1" id="KW-0175">Coiled coil</keyword>
<name>A0A2X0L6Q0_9BASI</name>
<feature type="domain" description="VWFA" evidence="3">
    <location>
        <begin position="286"/>
        <end position="478"/>
    </location>
</feature>
<dbReference type="Pfam" id="PF08487">
    <property type="entry name" value="VIT"/>
    <property type="match status" value="1"/>
</dbReference>
<dbReference type="SUPFAM" id="SSF53300">
    <property type="entry name" value="vWA-like"/>
    <property type="match status" value="1"/>
</dbReference>
<evidence type="ECO:0000313" key="5">
    <source>
        <dbReference type="EMBL" id="SDA02401.1"/>
    </source>
</evidence>
<evidence type="ECO:0000256" key="2">
    <source>
        <dbReference type="SAM" id="MobiDB-lite"/>
    </source>
</evidence>
<feature type="compositionally biased region" description="Acidic residues" evidence="2">
    <location>
        <begin position="496"/>
        <end position="509"/>
    </location>
</feature>
<sequence length="905" mass="97754">MHGLLYIVDRTVAQPWLVEYRSVSLLSVRATASIKHLSASVKLLQEYKNETNHTQDCTYVFPVPDRGAVCAFEMVKQTGTRVKGVVKDKQEAKKEYEEAKEEGKLASLLIQESPDTFQMLVGNLLPQERVTIQFEYVTELTEDEQNDSIRFHLPMHIGQRYGDKDLVSSPSASRASTSETTFFDLTTSIEALSAISKITCPSHTVSTELGPDASIADQVPAQEVPNFATVSFSSPRALDKDFVLSIVAKSFDNPRCIAERHPSNPSSALSITLVPKFNAPEFEEQEYLFLVDRSGSMDGDRISMAKKALVVLLRSLPSRRGTGFNIVSFGSGHEALWKGGSRVYDQVSRVVSTLDRATKLVDSMEANFGGTEMKAALEETFALRRKTTPTSVFLLTDGDAWDLSNVFDTVRQAVDSAGTRTPLRVFVLGIGNSASTAMCEGIARIGNGTCQFVVDGESFTGKTARLLKAAKSKPFSKIEIDYGVRDQEGATKMEAVEEDDKDSDFEMVDQPEPAAQQGQEKKTPVSLFDPSIDPLECESSPAPKVEPVSLAPAPRIQQAPGVIKSLNSGSRMHVYAILDESVTIPQEVILRAQSFDGEAFELKIPVVISPTPSASIHVIAAKKLIQAFEDTSTTADQPHKDERHLQAEIVRLGTTYAITSSHTSFIAVDESGSLEERAKRQTARSRNNMSPTYGAIGGGATSRRGMKMLAACAPPPPGGAASMAAFSAPVAPGPMMALAAPMTTMMAQTKGASKLRKRAQVIGGGPGPGPGSAPSSFDLRGGGMACAAPGGATMDRLGPPAAAEIDSDRLDKIARAQAFDGSFEKLVLQVLGFAKLDEEWKSRVGVEDEDVLIALLVLAYWKKHMGELEEEWGALALKTREFVQRRSGVGESEVDALVTKAETIS</sequence>
<dbReference type="Pfam" id="PF13768">
    <property type="entry name" value="VWA_3"/>
    <property type="match status" value="1"/>
</dbReference>
<dbReference type="SMART" id="SM00609">
    <property type="entry name" value="VIT"/>
    <property type="match status" value="1"/>
</dbReference>
<keyword evidence="6" id="KW-1185">Reference proteome</keyword>
<evidence type="ECO:0000256" key="1">
    <source>
        <dbReference type="SAM" id="Coils"/>
    </source>
</evidence>
<evidence type="ECO:0000259" key="4">
    <source>
        <dbReference type="PROSITE" id="PS51468"/>
    </source>
</evidence>
<dbReference type="InterPro" id="IPR013694">
    <property type="entry name" value="VIT"/>
</dbReference>
<dbReference type="InterPro" id="IPR002035">
    <property type="entry name" value="VWF_A"/>
</dbReference>
<dbReference type="PROSITE" id="PS51468">
    <property type="entry name" value="VIT"/>
    <property type="match status" value="1"/>
</dbReference>
<dbReference type="Gene3D" id="3.40.50.410">
    <property type="entry name" value="von Willebrand factor, type A domain"/>
    <property type="match status" value="1"/>
</dbReference>
<dbReference type="STRING" id="289078.A0A2X0L6Q0"/>